<feature type="transmembrane region" description="Helical" evidence="1">
    <location>
        <begin position="122"/>
        <end position="139"/>
    </location>
</feature>
<protein>
    <recommendedName>
        <fullName evidence="2">VanZ-like domain-containing protein</fullName>
    </recommendedName>
</protein>
<feature type="domain" description="VanZ-like" evidence="2">
    <location>
        <begin position="43"/>
        <end position="113"/>
    </location>
</feature>
<keyword evidence="1" id="KW-1133">Transmembrane helix</keyword>
<dbReference type="Gene3D" id="2.60.120.430">
    <property type="entry name" value="Galactose-binding lectin"/>
    <property type="match status" value="1"/>
</dbReference>
<keyword evidence="1" id="KW-0812">Transmembrane</keyword>
<sequence>MLLTLKSMPHRQLALLAMLLLMSPWFFIGGPDYYAAPLYRSLWNAGHLLFFSVLGVWVAPLCKQHTRRWWLMSLAVLTVSLCIETLQGFVGRDFSWQDVYHNLVGFALGALWAQAASHRIRALQLCALLLTTPLLWTLVQDARLHWRATTQFPIIADFESEVERQRVQGTTYLQRDHRSHGQSALAIQLSTERYSGISIARLLGDWRNFTLLKMDIYNPASAEQTITLRIADQHHNQQYHDRFNQRLNLQPGWNAIALPIEQIRHAPRDRQMDLQHIADITLFSASNPSPRLIMLDYVRLE</sequence>
<dbReference type="OrthoDB" id="9760450at2"/>
<dbReference type="InterPro" id="IPR006976">
    <property type="entry name" value="VanZ-like"/>
</dbReference>
<dbReference type="AlphaFoldDB" id="K4KKB1"/>
<keyword evidence="4" id="KW-1185">Reference proteome</keyword>
<dbReference type="EMBL" id="CP003746">
    <property type="protein sequence ID" value="AFU98473.1"/>
    <property type="molecule type" value="Genomic_DNA"/>
</dbReference>
<feature type="transmembrane region" description="Helical" evidence="1">
    <location>
        <begin position="45"/>
        <end position="62"/>
    </location>
</feature>
<reference evidence="3 4" key="1">
    <citation type="journal article" date="2013" name="Genome Announc.">
        <title>Complete genome sequence of Simiduia agarivorans SA1(T), a marine bacterium able to degrade a variety of polysaccharides.</title>
        <authorList>
            <person name="Lin S.Y."/>
            <person name="Shieh W.Y."/>
            <person name="Chen J.S."/>
            <person name="Tang S.L."/>
        </authorList>
    </citation>
    <scope>NUCLEOTIDE SEQUENCE [LARGE SCALE GENOMIC DNA]</scope>
    <source>
        <strain evidence="4">DSM 21679 / JCM 13881 / BCRC 17597 / SA1</strain>
    </source>
</reference>
<evidence type="ECO:0000313" key="4">
    <source>
        <dbReference type="Proteomes" id="UP000000466"/>
    </source>
</evidence>
<dbReference type="KEGG" id="saga:M5M_06390"/>
<dbReference type="HOGENOM" id="CLU_079003_0_0_6"/>
<feature type="transmembrane region" description="Helical" evidence="1">
    <location>
        <begin position="69"/>
        <end position="87"/>
    </location>
</feature>
<proteinExistence type="predicted"/>
<dbReference type="InterPro" id="IPR008979">
    <property type="entry name" value="Galactose-bd-like_sf"/>
</dbReference>
<dbReference type="eggNOG" id="ENOG5030BWM">
    <property type="taxonomic scope" value="Bacteria"/>
</dbReference>
<dbReference type="Pfam" id="PF04892">
    <property type="entry name" value="VanZ"/>
    <property type="match status" value="1"/>
</dbReference>
<accession>K4KKB1</accession>
<dbReference type="RefSeq" id="WP_015046646.1">
    <property type="nucleotide sequence ID" value="NC_018868.3"/>
</dbReference>
<dbReference type="SUPFAM" id="SSF49785">
    <property type="entry name" value="Galactose-binding domain-like"/>
    <property type="match status" value="1"/>
</dbReference>
<dbReference type="STRING" id="1117647.M5M_06390"/>
<organism evidence="3 4">
    <name type="scientific">Simiduia agarivorans (strain DSM 21679 / JCM 13881 / BCRC 17597 / SA1)</name>
    <dbReference type="NCBI Taxonomy" id="1117647"/>
    <lineage>
        <taxon>Bacteria</taxon>
        <taxon>Pseudomonadati</taxon>
        <taxon>Pseudomonadota</taxon>
        <taxon>Gammaproteobacteria</taxon>
        <taxon>Cellvibrionales</taxon>
        <taxon>Cellvibrionaceae</taxon>
        <taxon>Simiduia</taxon>
    </lineage>
</organism>
<dbReference type="Proteomes" id="UP000000466">
    <property type="component" value="Chromosome"/>
</dbReference>
<keyword evidence="1" id="KW-0472">Membrane</keyword>
<name>K4KKB1_SIMAS</name>
<evidence type="ECO:0000259" key="2">
    <source>
        <dbReference type="Pfam" id="PF04892"/>
    </source>
</evidence>
<evidence type="ECO:0000313" key="3">
    <source>
        <dbReference type="EMBL" id="AFU98473.1"/>
    </source>
</evidence>
<gene>
    <name evidence="3" type="ordered locus">M5M_06390</name>
</gene>
<evidence type="ECO:0000256" key="1">
    <source>
        <dbReference type="SAM" id="Phobius"/>
    </source>
</evidence>